<name>A0A9D4UNM3_ADICA</name>
<gene>
    <name evidence="3" type="ORF">GOP47_0015110</name>
</gene>
<dbReference type="Proteomes" id="UP000886520">
    <property type="component" value="Chromosome 14"/>
</dbReference>
<evidence type="ECO:0000313" key="4">
    <source>
        <dbReference type="Proteomes" id="UP000886520"/>
    </source>
</evidence>
<evidence type="ECO:0000256" key="1">
    <source>
        <dbReference type="SAM" id="MobiDB-lite"/>
    </source>
</evidence>
<evidence type="ECO:0000256" key="2">
    <source>
        <dbReference type="SAM" id="Phobius"/>
    </source>
</evidence>
<keyword evidence="2" id="KW-0472">Membrane</keyword>
<keyword evidence="2" id="KW-1133">Transmembrane helix</keyword>
<protein>
    <submittedName>
        <fullName evidence="3">Uncharacterized protein</fullName>
    </submittedName>
</protein>
<dbReference type="EMBL" id="JABFUD020000014">
    <property type="protein sequence ID" value="KAI5070767.1"/>
    <property type="molecule type" value="Genomic_DNA"/>
</dbReference>
<proteinExistence type="predicted"/>
<feature type="transmembrane region" description="Helical" evidence="2">
    <location>
        <begin position="6"/>
        <end position="29"/>
    </location>
</feature>
<reference evidence="3" key="1">
    <citation type="submission" date="2021-01" db="EMBL/GenBank/DDBJ databases">
        <title>Adiantum capillus-veneris genome.</title>
        <authorList>
            <person name="Fang Y."/>
            <person name="Liao Q."/>
        </authorList>
    </citation>
    <scope>NUCLEOTIDE SEQUENCE</scope>
    <source>
        <strain evidence="3">H3</strain>
        <tissue evidence="3">Leaf</tissue>
    </source>
</reference>
<comment type="caution">
    <text evidence="3">The sequence shown here is derived from an EMBL/GenBank/DDBJ whole genome shotgun (WGS) entry which is preliminary data.</text>
</comment>
<keyword evidence="4" id="KW-1185">Reference proteome</keyword>
<feature type="region of interest" description="Disordered" evidence="1">
    <location>
        <begin position="83"/>
        <end position="108"/>
    </location>
</feature>
<evidence type="ECO:0000313" key="3">
    <source>
        <dbReference type="EMBL" id="KAI5070767.1"/>
    </source>
</evidence>
<dbReference type="AlphaFoldDB" id="A0A9D4UNM3"/>
<accession>A0A9D4UNM3</accession>
<sequence>MDYQVQVVGTAMVVLAMVLTSFLPCCMCCRPLTDDRLQLNSAETSILDYSAWWWWAHDPAWFFDADLPHHPPPALSRTHLHHLPDHRRGGGPRLFKPTTTHKHKTHSKAPPLRHLAHKLLLAFKPPPPATLLSKYEPHSHFPLEALFDDPEYFS</sequence>
<organism evidence="3 4">
    <name type="scientific">Adiantum capillus-veneris</name>
    <name type="common">Maidenhair fern</name>
    <dbReference type="NCBI Taxonomy" id="13818"/>
    <lineage>
        <taxon>Eukaryota</taxon>
        <taxon>Viridiplantae</taxon>
        <taxon>Streptophyta</taxon>
        <taxon>Embryophyta</taxon>
        <taxon>Tracheophyta</taxon>
        <taxon>Polypodiopsida</taxon>
        <taxon>Polypodiidae</taxon>
        <taxon>Polypodiales</taxon>
        <taxon>Pteridineae</taxon>
        <taxon>Pteridaceae</taxon>
        <taxon>Vittarioideae</taxon>
        <taxon>Adiantum</taxon>
    </lineage>
</organism>
<keyword evidence="2" id="KW-0812">Transmembrane</keyword>